<evidence type="ECO:0000313" key="1">
    <source>
        <dbReference type="EMBL" id="KAB0795071.1"/>
    </source>
</evidence>
<proteinExistence type="predicted"/>
<evidence type="ECO:0000313" key="3">
    <source>
        <dbReference type="Proteomes" id="UP000327044"/>
    </source>
</evidence>
<keyword evidence="3" id="KW-1185">Reference proteome</keyword>
<sequence>MLGYSASSASVFRIQRRAVRIIAGLGYREDCKKSFVKLKILTLPSIYIHECIMSARNNLHLYQTNSMQHSYATRQQNNIILPVTRLKKTRTGTSYYGIKLYNALPLDIRSSDSKTLSKWLKTFLLSQAFFTIDEFFCHKFDNCIV</sequence>
<dbReference type="EMBL" id="VVIM01000008">
    <property type="protein sequence ID" value="KAB0795071.1"/>
    <property type="molecule type" value="Genomic_DNA"/>
</dbReference>
<name>A0A5N4ACN4_PHOPY</name>
<accession>A0A5N4ACN4</accession>
<dbReference type="InParanoid" id="A0A5N4ACN4"/>
<evidence type="ECO:0000313" key="2">
    <source>
        <dbReference type="EMBL" id="KAB0802154.1"/>
    </source>
</evidence>
<comment type="caution">
    <text evidence="1">The sequence shown here is derived from an EMBL/GenBank/DDBJ whole genome shotgun (WGS) entry which is preliminary data.</text>
</comment>
<gene>
    <name evidence="2" type="ORF">PPYR_04340</name>
    <name evidence="1" type="ORF">PPYR_11910</name>
</gene>
<reference evidence="1 3" key="1">
    <citation type="journal article" date="2018" name="Elife">
        <title>Firefly genomes illuminate parallel origins of bioluminescence in beetles.</title>
        <authorList>
            <person name="Fallon T.R."/>
            <person name="Lower S.E."/>
            <person name="Chang C.H."/>
            <person name="Bessho-Uehara M."/>
            <person name="Martin G.J."/>
            <person name="Bewick A.J."/>
            <person name="Behringer M."/>
            <person name="Debat H.J."/>
            <person name="Wong I."/>
            <person name="Day J.C."/>
            <person name="Suvorov A."/>
            <person name="Silva C.J."/>
            <person name="Stanger-Hall K.F."/>
            <person name="Hall D.W."/>
            <person name="Schmitz R.J."/>
            <person name="Nelson D.R."/>
            <person name="Lewis S.M."/>
            <person name="Shigenobu S."/>
            <person name="Bybee S.M."/>
            <person name="Larracuente A.M."/>
            <person name="Oba Y."/>
            <person name="Weng J.K."/>
        </authorList>
    </citation>
    <scope>NUCLEOTIDE SEQUENCE [LARGE SCALE GENOMIC DNA]</scope>
    <source>
        <strain evidence="1">1611_PpyrPB1</strain>
        <tissue evidence="1">Whole body</tissue>
    </source>
</reference>
<protein>
    <submittedName>
        <fullName evidence="1">Uncharacterized protein</fullName>
    </submittedName>
</protein>
<reference evidence="1" key="2">
    <citation type="submission" date="2019-08" db="EMBL/GenBank/DDBJ databases">
        <authorList>
            <consortium name="Photinus pyralis genome working group"/>
            <person name="Fallon T.R."/>
            <person name="Sander Lower S.E."/>
            <person name="Weng J.-K."/>
        </authorList>
    </citation>
    <scope>NUCLEOTIDE SEQUENCE</scope>
    <source>
        <strain evidence="1">1611_PpyrPB1</strain>
        <tissue evidence="1">Whole body</tissue>
    </source>
</reference>
<dbReference type="Proteomes" id="UP000327044">
    <property type="component" value="Unassembled WGS sequence"/>
</dbReference>
<dbReference type="EMBL" id="VVIM01000002">
    <property type="protein sequence ID" value="KAB0802154.1"/>
    <property type="molecule type" value="Genomic_DNA"/>
</dbReference>
<organism evidence="1 3">
    <name type="scientific">Photinus pyralis</name>
    <name type="common">Common eastern firefly</name>
    <name type="synonym">Lampyris pyralis</name>
    <dbReference type="NCBI Taxonomy" id="7054"/>
    <lineage>
        <taxon>Eukaryota</taxon>
        <taxon>Metazoa</taxon>
        <taxon>Ecdysozoa</taxon>
        <taxon>Arthropoda</taxon>
        <taxon>Hexapoda</taxon>
        <taxon>Insecta</taxon>
        <taxon>Pterygota</taxon>
        <taxon>Neoptera</taxon>
        <taxon>Endopterygota</taxon>
        <taxon>Coleoptera</taxon>
        <taxon>Polyphaga</taxon>
        <taxon>Elateriformia</taxon>
        <taxon>Elateroidea</taxon>
        <taxon>Lampyridae</taxon>
        <taxon>Lampyrinae</taxon>
        <taxon>Photinus</taxon>
    </lineage>
</organism>
<dbReference type="AlphaFoldDB" id="A0A5N4ACN4"/>